<dbReference type="Proteomes" id="UP000001038">
    <property type="component" value="Chromosome 20"/>
</dbReference>
<keyword evidence="4" id="KW-0963">Cytoplasm</keyword>
<dbReference type="InterPro" id="IPR036886">
    <property type="entry name" value="Villin_headpiece_dom_sf"/>
</dbReference>
<feature type="region of interest" description="Disordered" evidence="9">
    <location>
        <begin position="797"/>
        <end position="851"/>
    </location>
</feature>
<feature type="region of interest" description="Disordered" evidence="9">
    <location>
        <begin position="883"/>
        <end position="1006"/>
    </location>
</feature>
<feature type="compositionally biased region" description="Polar residues" evidence="9">
    <location>
        <begin position="578"/>
        <end position="588"/>
    </location>
</feature>
<dbReference type="CDD" id="cd11293">
    <property type="entry name" value="gelsolin_S4_like"/>
    <property type="match status" value="1"/>
</dbReference>
<dbReference type="PANTHER" id="PTHR11977:SF86">
    <property type="entry name" value="SUPERVILLIN ISOFORM X1"/>
    <property type="match status" value="1"/>
</dbReference>
<dbReference type="InterPro" id="IPR029006">
    <property type="entry name" value="ADF-H/Gelsolin-like_dom_sf"/>
</dbReference>
<dbReference type="CDD" id="cd11289">
    <property type="entry name" value="gelsolin_S2_like"/>
    <property type="match status" value="1"/>
</dbReference>
<organism evidence="11 12">
    <name type="scientific">Oryzias latipes</name>
    <name type="common">Japanese rice fish</name>
    <name type="synonym">Japanese killifish</name>
    <dbReference type="NCBI Taxonomy" id="8090"/>
    <lineage>
        <taxon>Eukaryota</taxon>
        <taxon>Metazoa</taxon>
        <taxon>Chordata</taxon>
        <taxon>Craniata</taxon>
        <taxon>Vertebrata</taxon>
        <taxon>Euteleostomi</taxon>
        <taxon>Actinopterygii</taxon>
        <taxon>Neopterygii</taxon>
        <taxon>Teleostei</taxon>
        <taxon>Neoteleostei</taxon>
        <taxon>Acanthomorphata</taxon>
        <taxon>Ovalentaria</taxon>
        <taxon>Atherinomorphae</taxon>
        <taxon>Beloniformes</taxon>
        <taxon>Adrianichthyidae</taxon>
        <taxon>Oryziinae</taxon>
        <taxon>Oryzias</taxon>
    </lineage>
</organism>
<keyword evidence="7" id="KW-0009">Actin-binding</keyword>
<reference evidence="11 12" key="1">
    <citation type="journal article" date="2007" name="Nature">
        <title>The medaka draft genome and insights into vertebrate genome evolution.</title>
        <authorList>
            <person name="Kasahara M."/>
            <person name="Naruse K."/>
            <person name="Sasaki S."/>
            <person name="Nakatani Y."/>
            <person name="Qu W."/>
            <person name="Ahsan B."/>
            <person name="Yamada T."/>
            <person name="Nagayasu Y."/>
            <person name="Doi K."/>
            <person name="Kasai Y."/>
            <person name="Jindo T."/>
            <person name="Kobayashi D."/>
            <person name="Shimada A."/>
            <person name="Toyoda A."/>
            <person name="Kuroki Y."/>
            <person name="Fujiyama A."/>
            <person name="Sasaki T."/>
            <person name="Shimizu A."/>
            <person name="Asakawa S."/>
            <person name="Shimizu N."/>
            <person name="Hashimoto S."/>
            <person name="Yang J."/>
            <person name="Lee Y."/>
            <person name="Matsushima K."/>
            <person name="Sugano S."/>
            <person name="Sakaizumi M."/>
            <person name="Narita T."/>
            <person name="Ohishi K."/>
            <person name="Haga S."/>
            <person name="Ohta F."/>
            <person name="Nomoto H."/>
            <person name="Nogata K."/>
            <person name="Morishita T."/>
            <person name="Endo T."/>
            <person name="Shin-I T."/>
            <person name="Takeda H."/>
            <person name="Morishita S."/>
            <person name="Kohara Y."/>
        </authorList>
    </citation>
    <scope>NUCLEOTIDE SEQUENCE [LARGE SCALE GENOMIC DNA]</scope>
    <source>
        <strain evidence="11 12">Hd-rR</strain>
    </source>
</reference>
<feature type="region of interest" description="Disordered" evidence="9">
    <location>
        <begin position="685"/>
        <end position="716"/>
    </location>
</feature>
<dbReference type="GO" id="GO:0016020">
    <property type="term" value="C:membrane"/>
    <property type="evidence" value="ECO:0007669"/>
    <property type="project" value="UniProtKB-SubCell"/>
</dbReference>
<evidence type="ECO:0000256" key="7">
    <source>
        <dbReference type="ARBA" id="ARBA00023203"/>
    </source>
</evidence>
<proteinExistence type="inferred from homology"/>
<feature type="compositionally biased region" description="Polar residues" evidence="9">
    <location>
        <begin position="337"/>
        <end position="353"/>
    </location>
</feature>
<reference evidence="11" key="3">
    <citation type="submission" date="2025-09" db="UniProtKB">
        <authorList>
            <consortium name="Ensembl"/>
        </authorList>
    </citation>
    <scope>IDENTIFICATION</scope>
    <source>
        <strain evidence="11">Hd-rR</strain>
    </source>
</reference>
<sequence>MYRNPWISNYLSHVKFCSQGLGSETPAKVSNPRLLQKRALSFQKEFSFDEKDNPAKSAKDIDVCIAANLPKVSELRKRFEGKSTSASDWEMNRKERITRRMEGIEGEVHPSLLPSLVSNRLLEEDIPRYTRASDPEPCVVQQCSMEGVETPDMLLKSSNQQLRAQRRAELQSSIQMEPTYSSVTTTAPESKAERIARYKAERRRQLAERYGISLDHEPNLDHPSHYSRARKESDDSGCRIIGESLKDKGMDIVLSANSSSAFSNQRARGSAWPETPPSSAYASRFRTDSLSERERLMNLENQRQFAPTESLSSSSYMDVTSLSSSARVPAKEHTVASIPTNSPKMNRLSSLSSPKHGVTSGDLFIEQQARNVISRQGIKVRERLARDEGHQKNLDLSNVMEAPVYRRQLQHPQVSVCLHRDPPGPQQAFTHFHHQQHASLSPAAHHGDQDIGSYPSYLSMTSDPTSRVVQQQVQKDESGEFEDGKTPGLLRSRKAVLPSEIRRRERSTEDPHRGRGEEGMGRPRVQNLAKETAAEEGSRGKARRDEAKTISHQAAADSRPRERFIQPRTPHAEYGKPSSRTVMRSSVSEAADPEGLARSSAWDTGKVREGSFTRESQQDSRVSIAQLRSSYLESATTPPSRRKHELSCVSSDFASSEADEEKLDERAKLSVAAKRSLFRELEKSIDGGLPKPRSRNAAVDRRLRRTQDRSRTQPVTTEEVVIAATLQASLQKTSNSRIQAAQEIQQAQDSQETRGSKQVSAMDGNVEKERQEEEEPDLCSLSLAEKMALFNRLAQPPIRVTRTRGDSRQRRANTRYQTQPITLGDMEQLQNGHLHSPSPSSVRAGGTVSTDHAGDIHITKAQEGPTPHSNNKPLLPKHTADLSAGKRKLPSPERAARQTALPQPLSGRERWREQEEEEREEPQWPAKEEDEGALESLECHKLQEKQEQRGFLREGRQTERHRSRTINGELGESVVVASRETCGSPRSESRPAAPQHPDGPVEPEQEDELNGVLMARHMSIKDRVALLKKSGDEDWRYRIHKKQEVVKAALEEHESQLWEMEQSFKKKELIFAATDPSAHLFLEDSASQRIADEEMESQRMETQMSIQERKQQIEAQEEAWKSKGLGAANDSTQFTVAARMVKKGLASPSAFHSLVISKSKNGSLAISKPQEEIKAMPDLNLESDLRLDKLESFLGRLNSKVCALPESTITVTEKKVKEVMNLEDETFSKFYPHTDDLPANANKVEIDDDFDAIFDPRVPKLASAMEQHKRAVRPTRNVRSSRNPLKTLAAREDIRHEYTEQRLNIGLLESKRMKAEKMNKTSSFSEAALAGLASKENFSGVSLRSVSESEQTSNNSAVPYKKLMLLQVKGRRHVQTRLVEPRSASLNSGDCFLLITPHHCFLWIGEFANVIEKNKASELANFIQAKRDLGCRATIVQVVEEGVNSYSNSVKEFWKILGGQSSYQLAGTPDEDELYEGAIVETNCIYRLMDNKLVPDDDFWAKLPRCSLLRPKEVLVFDFGSEMYIWHGKEVTLAQRKVAFQLAKHLWNGTFDYTNCDINPLDPGECNPLIPKKGQGRPDWAVFGRLTQHNETTLFKEKFQDWSDSRRTPSPPTDSEQLPDAKDPPTSVQSHAHIASLMLSPHLEPVCTKLDGFNVGRGYGLVEAEEWRSYEVSTLGVEVWHILEFDYSRLPGQSVGQFHDGDTYVVKWKYMVSAAVGKRQNPDQLKTAGPGKEKCCYFFWQGRNSTISEKGTSALMTVELDEERGAQVQVQQGKEPPCFLQCFKGGMVVHSGKREEEEEEENLQNDWRLYCVRGEVTVEGHLLEVVCHCSSLRSRVSMVLLNGRQALIYLWHGCKSQKHTQEVARTAANKLKEDCPLEAGLHSSSRVTIRECHEGAEPAGFWEALGRRDRKAYDCMLQDPGRFNFTPRLYQLSSSSGEFAVVEYLYPSREPEMVNSMPFLQEDLYATCQPALFLVDNHHEVYLWQGWWPQDSESTGSARIRWDSDRKCAMETVLQYCREKNEKKPPKAYLIHAGLEPLTFTNMFPCWEHREDVAEITEREAEVCNQIILVEEVLARLCKSSYPLEELLARPLPQGVDPLRLEIYLSDEDFERALEMSREEYGALPGWKQVKLKKAKGLF</sequence>
<evidence type="ECO:0000256" key="3">
    <source>
        <dbReference type="ARBA" id="ARBA00008418"/>
    </source>
</evidence>
<evidence type="ECO:0000256" key="9">
    <source>
        <dbReference type="SAM" id="MobiDB-lite"/>
    </source>
</evidence>
<dbReference type="CDD" id="cd11288">
    <property type="entry name" value="gelsolin_S5_like"/>
    <property type="match status" value="1"/>
</dbReference>
<evidence type="ECO:0000256" key="5">
    <source>
        <dbReference type="ARBA" id="ARBA00022737"/>
    </source>
</evidence>
<feature type="region of interest" description="Disordered" evidence="9">
    <location>
        <begin position="433"/>
        <end position="664"/>
    </location>
</feature>
<dbReference type="PANTHER" id="PTHR11977">
    <property type="entry name" value="VILLIN"/>
    <property type="match status" value="1"/>
</dbReference>
<dbReference type="SMART" id="SM00153">
    <property type="entry name" value="VHP"/>
    <property type="match status" value="1"/>
</dbReference>
<dbReference type="SUPFAM" id="SSF47050">
    <property type="entry name" value="VHP, Villin headpiece domain"/>
    <property type="match status" value="1"/>
</dbReference>
<dbReference type="Ensembl" id="ENSORLT00000036856.1">
    <property type="protein sequence ID" value="ENSORLP00000034770.1"/>
    <property type="gene ID" value="ENSORLG00000004264.2"/>
</dbReference>
<feature type="compositionally biased region" description="Basic and acidic residues" evidence="9">
    <location>
        <begin position="532"/>
        <end position="549"/>
    </location>
</feature>
<dbReference type="FunFam" id="1.10.950.10:FF:000003">
    <property type="entry name" value="supervillin isoform X2"/>
    <property type="match status" value="1"/>
</dbReference>
<dbReference type="GO" id="GO:0007010">
    <property type="term" value="P:cytoskeleton organization"/>
    <property type="evidence" value="ECO:0007669"/>
    <property type="project" value="InterPro"/>
</dbReference>
<dbReference type="Gene3D" id="3.40.20.10">
    <property type="entry name" value="Severin"/>
    <property type="match status" value="5"/>
</dbReference>
<keyword evidence="8" id="KW-0206">Cytoskeleton</keyword>
<feature type="compositionally biased region" description="Basic and acidic residues" evidence="9">
    <location>
        <begin position="474"/>
        <end position="485"/>
    </location>
</feature>
<keyword evidence="6" id="KW-0472">Membrane</keyword>
<comment type="similarity">
    <text evidence="3">Belongs to the villin/gelsolin family.</text>
</comment>
<protein>
    <submittedName>
        <fullName evidence="11">Supervillin a</fullName>
    </submittedName>
</protein>
<feature type="region of interest" description="Disordered" evidence="9">
    <location>
        <begin position="328"/>
        <end position="354"/>
    </location>
</feature>
<reference evidence="11" key="2">
    <citation type="submission" date="2025-08" db="UniProtKB">
        <authorList>
            <consortium name="Ensembl"/>
        </authorList>
    </citation>
    <scope>IDENTIFICATION</scope>
    <source>
        <strain evidence="11">Hd-rR</strain>
    </source>
</reference>
<evidence type="ECO:0000313" key="11">
    <source>
        <dbReference type="Ensembl" id="ENSORLP00000034770.1"/>
    </source>
</evidence>
<feature type="compositionally biased region" description="Polar residues" evidence="9">
    <location>
        <begin position="456"/>
        <end position="473"/>
    </location>
</feature>
<evidence type="ECO:0000256" key="4">
    <source>
        <dbReference type="ARBA" id="ARBA00022490"/>
    </source>
</evidence>
<keyword evidence="12" id="KW-1185">Reference proteome</keyword>
<gene>
    <name evidence="11" type="primary">SVIL</name>
    <name evidence="11" type="synonym">svila</name>
</gene>
<dbReference type="InterPro" id="IPR007122">
    <property type="entry name" value="Villin/Gelsolin"/>
</dbReference>
<name>A0A3B3HSP6_ORYLA</name>
<feature type="compositionally biased region" description="Polar residues" evidence="9">
    <location>
        <begin position="828"/>
        <end position="841"/>
    </location>
</feature>
<dbReference type="InterPro" id="IPR003128">
    <property type="entry name" value="Villin_headpiece"/>
</dbReference>
<dbReference type="Gene3D" id="1.10.950.10">
    <property type="entry name" value="Villin headpiece domain"/>
    <property type="match status" value="1"/>
</dbReference>
<dbReference type="GeneTree" id="ENSGT00940000154653"/>
<dbReference type="PROSITE" id="PS51089">
    <property type="entry name" value="HP"/>
    <property type="match status" value="1"/>
</dbReference>
<dbReference type="InterPro" id="IPR007123">
    <property type="entry name" value="Gelsolin-like_dom"/>
</dbReference>
<evidence type="ECO:0000256" key="6">
    <source>
        <dbReference type="ARBA" id="ARBA00023136"/>
    </source>
</evidence>
<feature type="compositionally biased region" description="Basic and acidic residues" evidence="9">
    <location>
        <begin position="698"/>
        <end position="711"/>
    </location>
</feature>
<keyword evidence="5" id="KW-0677">Repeat</keyword>
<accession>A0A3B3HSP6</accession>
<dbReference type="GO" id="GO:0051015">
    <property type="term" value="F:actin filament binding"/>
    <property type="evidence" value="ECO:0007669"/>
    <property type="project" value="InterPro"/>
</dbReference>
<feature type="compositionally biased region" description="Basic and acidic residues" evidence="9">
    <location>
        <begin position="558"/>
        <end position="574"/>
    </location>
</feature>
<evidence type="ECO:0000313" key="12">
    <source>
        <dbReference type="Proteomes" id="UP000001038"/>
    </source>
</evidence>
<dbReference type="SMART" id="SM00262">
    <property type="entry name" value="GEL"/>
    <property type="match status" value="5"/>
</dbReference>
<evidence type="ECO:0000259" key="10">
    <source>
        <dbReference type="PROSITE" id="PS51089"/>
    </source>
</evidence>
<dbReference type="SUPFAM" id="SSF55753">
    <property type="entry name" value="Actin depolymerizing proteins"/>
    <property type="match status" value="5"/>
</dbReference>
<dbReference type="Pfam" id="PF02209">
    <property type="entry name" value="VHP"/>
    <property type="match status" value="1"/>
</dbReference>
<evidence type="ECO:0000256" key="2">
    <source>
        <dbReference type="ARBA" id="ARBA00004245"/>
    </source>
</evidence>
<feature type="compositionally biased region" description="Polar residues" evidence="9">
    <location>
        <begin position="619"/>
        <end position="639"/>
    </location>
</feature>
<feature type="region of interest" description="Disordered" evidence="9">
    <location>
        <begin position="1600"/>
        <end position="1630"/>
    </location>
</feature>
<feature type="compositionally biased region" description="Basic and acidic residues" evidence="9">
    <location>
        <begin position="500"/>
        <end position="521"/>
    </location>
</feature>
<feature type="domain" description="HP" evidence="10">
    <location>
        <begin position="2076"/>
        <end position="2139"/>
    </location>
</feature>
<dbReference type="Pfam" id="PF00626">
    <property type="entry name" value="Gelsolin"/>
    <property type="match status" value="1"/>
</dbReference>
<feature type="region of interest" description="Disordered" evidence="9">
    <location>
        <begin position="741"/>
        <end position="777"/>
    </location>
</feature>
<dbReference type="CDD" id="cd11280">
    <property type="entry name" value="gelsolin_like"/>
    <property type="match status" value="1"/>
</dbReference>
<comment type="subcellular location">
    <subcellularLocation>
        <location evidence="2">Cytoplasm</location>
        <location evidence="2">Cytoskeleton</location>
    </subcellularLocation>
    <subcellularLocation>
        <location evidence="1">Membrane</location>
        <topology evidence="1">Peripheral membrane protein</topology>
    </subcellularLocation>
</comment>
<feature type="compositionally biased region" description="Basic and acidic residues" evidence="9">
    <location>
        <begin position="937"/>
        <end position="960"/>
    </location>
</feature>
<evidence type="ECO:0000256" key="8">
    <source>
        <dbReference type="ARBA" id="ARBA00023212"/>
    </source>
</evidence>
<feature type="compositionally biased region" description="Basic and acidic residues" evidence="9">
    <location>
        <begin position="605"/>
        <end position="618"/>
    </location>
</feature>
<evidence type="ECO:0000256" key="1">
    <source>
        <dbReference type="ARBA" id="ARBA00004170"/>
    </source>
</evidence>
<dbReference type="Bgee" id="ENSORLG00000004264">
    <property type="expression patterns" value="Expressed in heart and 14 other cell types or tissues"/>
</dbReference>
<feature type="region of interest" description="Disordered" evidence="9">
    <location>
        <begin position="215"/>
        <end position="234"/>
    </location>
</feature>
<dbReference type="GO" id="GO:0005856">
    <property type="term" value="C:cytoskeleton"/>
    <property type="evidence" value="ECO:0007669"/>
    <property type="project" value="UniProtKB-SubCell"/>
</dbReference>